<dbReference type="Gene3D" id="2.40.170.20">
    <property type="entry name" value="TonB-dependent receptor, beta-barrel domain"/>
    <property type="match status" value="1"/>
</dbReference>
<dbReference type="InterPro" id="IPR039426">
    <property type="entry name" value="TonB-dep_rcpt-like"/>
</dbReference>
<dbReference type="InterPro" id="IPR023997">
    <property type="entry name" value="TonB-dep_OMP_SusC/RagA_CS"/>
</dbReference>
<dbReference type="Pfam" id="PF07715">
    <property type="entry name" value="Plug"/>
    <property type="match status" value="1"/>
</dbReference>
<evidence type="ECO:0000259" key="12">
    <source>
        <dbReference type="Pfam" id="PF07715"/>
    </source>
</evidence>
<dbReference type="NCBIfam" id="TIGR04056">
    <property type="entry name" value="OMP_RagA_SusC"/>
    <property type="match status" value="1"/>
</dbReference>
<organism evidence="13 14">
    <name type="scientific">Chitinophaga niabensis</name>
    <dbReference type="NCBI Taxonomy" id="536979"/>
    <lineage>
        <taxon>Bacteria</taxon>
        <taxon>Pseudomonadati</taxon>
        <taxon>Bacteroidota</taxon>
        <taxon>Chitinophagia</taxon>
        <taxon>Chitinophagales</taxon>
        <taxon>Chitinophagaceae</taxon>
        <taxon>Chitinophaga</taxon>
    </lineage>
</organism>
<keyword evidence="3 8" id="KW-1134">Transmembrane beta strand</keyword>
<dbReference type="RefSeq" id="WP_143197338.1">
    <property type="nucleotide sequence ID" value="NZ_FSRA01000001.1"/>
</dbReference>
<keyword evidence="4 8" id="KW-0812">Transmembrane</keyword>
<evidence type="ECO:0000256" key="9">
    <source>
        <dbReference type="RuleBase" id="RU003357"/>
    </source>
</evidence>
<dbReference type="STRING" id="536979.SAMN04488055_1023"/>
<reference evidence="13 14" key="1">
    <citation type="submission" date="2016-11" db="EMBL/GenBank/DDBJ databases">
        <authorList>
            <person name="Jaros S."/>
            <person name="Januszkiewicz K."/>
            <person name="Wedrychowicz H."/>
        </authorList>
    </citation>
    <scope>NUCLEOTIDE SEQUENCE [LARGE SCALE GENOMIC DNA]</scope>
    <source>
        <strain evidence="13 14">DSM 24787</strain>
    </source>
</reference>
<evidence type="ECO:0000256" key="6">
    <source>
        <dbReference type="ARBA" id="ARBA00023136"/>
    </source>
</evidence>
<evidence type="ECO:0000256" key="8">
    <source>
        <dbReference type="PROSITE-ProRule" id="PRU01360"/>
    </source>
</evidence>
<evidence type="ECO:0000256" key="4">
    <source>
        <dbReference type="ARBA" id="ARBA00022692"/>
    </source>
</evidence>
<proteinExistence type="inferred from homology"/>
<accession>A0A1N6DRL9</accession>
<evidence type="ECO:0000256" key="7">
    <source>
        <dbReference type="ARBA" id="ARBA00023237"/>
    </source>
</evidence>
<keyword evidence="7 8" id="KW-0998">Cell outer membrane</keyword>
<dbReference type="Pfam" id="PF13715">
    <property type="entry name" value="CarbopepD_reg_2"/>
    <property type="match status" value="1"/>
</dbReference>
<comment type="subcellular location">
    <subcellularLocation>
        <location evidence="1 8">Cell outer membrane</location>
        <topology evidence="1 8">Multi-pass membrane protein</topology>
    </subcellularLocation>
</comment>
<keyword evidence="10" id="KW-0732">Signal</keyword>
<protein>
    <submittedName>
        <fullName evidence="13">TonB-linked outer membrane protein, SusC/RagA family</fullName>
    </submittedName>
</protein>
<dbReference type="OrthoDB" id="604358at2"/>
<sequence length="1076" mass="120847">MNNLCNRVMCRKFLLGILLLVLPSLVQAQTARTVGGLVTSDKGELLIGVNVRIKGSNTGVTTGENGRYQLAVPNNQSILVFSFIGFAEQEIAAGTRNTIDVKLSSSAKDLEGLVVVGYGTQKKVNLTGAVDQVGKEVFENRPLTNVTRGLQGVIPNLNIRMTDGKPTRGATYNVRGTTSIGAGGSALILIDGVPGDPDLLNPNDIESVSVLKDAAAAAIYGARGTFGVILITTKNPGKEQTTVNYTGNFSMNERTIKPKMVTNGYQWAKNFDEAFTAFNDYASHPQKANSVFPFSLEYLDELKRRNEDPSLPKTDINPATGEYVYYGNTDWLKELYADANPSTEHNLSVSGNSGKLNYYLSGRYMYQKGVFRYNPDNFKTYNLRARGSVQAFKWLKIENDLSFSQMDYFYPILNHPGNTPVWRRISDEAFPIAMLRNPDGTLTENASIVFGSFISGNNQSEQNKIQIRNTSRFTASLFNNKVRLNGDYTFWKLNDVEGRLYTPVPYSKKPNTMLERGESKMNETDNKTTYIAANIYADYEHTFRKHYLKAMVGYNYENSLLKSRYIQRDGLINNSLPDFSLTNGLNFTLRGGGNEWRTIGGFFRLNYNFDERYLLEINGRYDGTSKFPQNQQWGFFPSASAGWRVSREKFWTLPQNTVSDFKLRASYGSLGNGNISPYQFLETMTVAQSSRMLNGIRPDYTQQPTVIPNGLTWEKATTLNVGTDLAFLNSRLTANFDYYIRKTTNMFTDGLPLPGVFGANEPKGNYADLETKGWELSIGWRDRTKGSNPLSYDFRFVLSDNQSVITRFNNPLGLINTYYAGMKVGDVWGFVTDGYFKDQNEINTRGIDQSFIKVSAINKLLPGDIRFKDLNNDKKIDEGAGTLADPGDRRVIGNTTPRYTYGFNTNLEWKGFSFSAFLQGVGKRDFWPGTDNSLFWGPYNRPYSWQPQDVMDNVWSEQNPDAYFPRLRGYTALNSKAQLQVPQSKYLQNVAYMRLKNLSLGYNLPASWINKAGIANARVYLSGQNLWTWSPMYKYVKTMDPEVIEGADPELAAGAGNGMSYPMLKTYTIGINVTFK</sequence>
<dbReference type="InterPro" id="IPR000531">
    <property type="entry name" value="Beta-barrel_TonB"/>
</dbReference>
<dbReference type="Gene3D" id="2.60.40.1120">
    <property type="entry name" value="Carboxypeptidase-like, regulatory domain"/>
    <property type="match status" value="1"/>
</dbReference>
<gene>
    <name evidence="13" type="ORF">SAMN04488055_1023</name>
</gene>
<dbReference type="Pfam" id="PF00593">
    <property type="entry name" value="TonB_dep_Rec_b-barrel"/>
    <property type="match status" value="1"/>
</dbReference>
<dbReference type="InterPro" id="IPR037066">
    <property type="entry name" value="Plug_dom_sf"/>
</dbReference>
<evidence type="ECO:0000256" key="5">
    <source>
        <dbReference type="ARBA" id="ARBA00023077"/>
    </source>
</evidence>
<dbReference type="Gene3D" id="2.170.130.10">
    <property type="entry name" value="TonB-dependent receptor, plug domain"/>
    <property type="match status" value="1"/>
</dbReference>
<dbReference type="InterPro" id="IPR008969">
    <property type="entry name" value="CarboxyPept-like_regulatory"/>
</dbReference>
<keyword evidence="14" id="KW-1185">Reference proteome</keyword>
<dbReference type="PROSITE" id="PS52016">
    <property type="entry name" value="TONB_DEPENDENT_REC_3"/>
    <property type="match status" value="1"/>
</dbReference>
<feature type="domain" description="TonB-dependent receptor-like beta-barrel" evidence="11">
    <location>
        <begin position="450"/>
        <end position="1026"/>
    </location>
</feature>
<dbReference type="AlphaFoldDB" id="A0A1N6DRL9"/>
<feature type="chain" id="PRO_5012816957" evidence="10">
    <location>
        <begin position="29"/>
        <end position="1076"/>
    </location>
</feature>
<dbReference type="SUPFAM" id="SSF56935">
    <property type="entry name" value="Porins"/>
    <property type="match status" value="1"/>
</dbReference>
<comment type="similarity">
    <text evidence="8 9">Belongs to the TonB-dependent receptor family.</text>
</comment>
<keyword evidence="6 8" id="KW-0472">Membrane</keyword>
<name>A0A1N6DRL9_9BACT</name>
<dbReference type="Proteomes" id="UP000185003">
    <property type="component" value="Unassembled WGS sequence"/>
</dbReference>
<dbReference type="EMBL" id="FSRA01000001">
    <property type="protein sequence ID" value="SIN73426.1"/>
    <property type="molecule type" value="Genomic_DNA"/>
</dbReference>
<dbReference type="GO" id="GO:0009279">
    <property type="term" value="C:cell outer membrane"/>
    <property type="evidence" value="ECO:0007669"/>
    <property type="project" value="UniProtKB-SubCell"/>
</dbReference>
<dbReference type="SUPFAM" id="SSF49464">
    <property type="entry name" value="Carboxypeptidase regulatory domain-like"/>
    <property type="match status" value="1"/>
</dbReference>
<evidence type="ECO:0000259" key="11">
    <source>
        <dbReference type="Pfam" id="PF00593"/>
    </source>
</evidence>
<evidence type="ECO:0000256" key="10">
    <source>
        <dbReference type="SAM" id="SignalP"/>
    </source>
</evidence>
<dbReference type="InterPro" id="IPR023996">
    <property type="entry name" value="TonB-dep_OMP_SusC/RagA"/>
</dbReference>
<dbReference type="InterPro" id="IPR012910">
    <property type="entry name" value="Plug_dom"/>
</dbReference>
<evidence type="ECO:0000256" key="1">
    <source>
        <dbReference type="ARBA" id="ARBA00004571"/>
    </source>
</evidence>
<evidence type="ECO:0000313" key="14">
    <source>
        <dbReference type="Proteomes" id="UP000185003"/>
    </source>
</evidence>
<feature type="domain" description="TonB-dependent receptor plug" evidence="12">
    <location>
        <begin position="123"/>
        <end position="228"/>
    </location>
</feature>
<dbReference type="InterPro" id="IPR036942">
    <property type="entry name" value="Beta-barrel_TonB_sf"/>
</dbReference>
<keyword evidence="5 9" id="KW-0798">TonB box</keyword>
<evidence type="ECO:0000313" key="13">
    <source>
        <dbReference type="EMBL" id="SIN73426.1"/>
    </source>
</evidence>
<feature type="signal peptide" evidence="10">
    <location>
        <begin position="1"/>
        <end position="28"/>
    </location>
</feature>
<evidence type="ECO:0000256" key="2">
    <source>
        <dbReference type="ARBA" id="ARBA00022448"/>
    </source>
</evidence>
<dbReference type="NCBIfam" id="TIGR04057">
    <property type="entry name" value="SusC_RagA_signa"/>
    <property type="match status" value="1"/>
</dbReference>
<keyword evidence="2 8" id="KW-0813">Transport</keyword>
<evidence type="ECO:0000256" key="3">
    <source>
        <dbReference type="ARBA" id="ARBA00022452"/>
    </source>
</evidence>